<dbReference type="Pfam" id="PF04685">
    <property type="entry name" value="DUF608"/>
    <property type="match status" value="1"/>
</dbReference>
<reference evidence="2 3" key="1">
    <citation type="submission" date="2015-09" db="EMBL/GenBank/DDBJ databases">
        <title>Draft genome of the parasitic nematode Teladorsagia circumcincta isolate WARC Sus (inbred).</title>
        <authorList>
            <person name="Mitreva M."/>
        </authorList>
    </citation>
    <scope>NUCLEOTIDE SEQUENCE [LARGE SCALE GENOMIC DNA]</scope>
    <source>
        <strain evidence="2 3">S</strain>
    </source>
</reference>
<evidence type="ECO:0000313" key="2">
    <source>
        <dbReference type="EMBL" id="PIO76033.1"/>
    </source>
</evidence>
<dbReference type="Gene3D" id="1.50.10.10">
    <property type="match status" value="1"/>
</dbReference>
<dbReference type="InterPro" id="IPR008928">
    <property type="entry name" value="6-hairpin_glycosidase_sf"/>
</dbReference>
<dbReference type="InterPro" id="IPR052566">
    <property type="entry name" value="Non-lysos_glucosylceramidase"/>
</dbReference>
<dbReference type="GO" id="GO:0005975">
    <property type="term" value="P:carbohydrate metabolic process"/>
    <property type="evidence" value="ECO:0007669"/>
    <property type="project" value="InterPro"/>
</dbReference>
<dbReference type="EMBL" id="KZ345084">
    <property type="protein sequence ID" value="PIO76033.1"/>
    <property type="molecule type" value="Genomic_DNA"/>
</dbReference>
<sequence length="317" mass="36359">MEIKTKYHIPHDLGQPYAEPWVQTNSYILHDTAVWRDLNLKFVLACWRDYKLIVEKYFKPKDAEEILQYFYKESEIIVRNALEEWDADGDGMIENSGTADQTYDVWTMTGTSAYCGSLWLAALSSILSMAKKLGNTDAEQHFADLLDKAKNAFVKKLWNGKYFDFDEFSPNQKLIMADQLCGVWFQTMMNGEDLISEAQVLSTLETIYSHNVKMFASGDMGPVNGMFKDGEVDSTMQGEEVWTGTAYSVASFMIAKGKQRDGFDTARGIYETCWDRGGLQYQTPEAVYEEKHYRAIGYMRPLAIWAMQHALDMKTKH</sequence>
<dbReference type="PANTHER" id="PTHR12654">
    <property type="entry name" value="BILE ACID BETA-GLUCOSIDASE-RELATED"/>
    <property type="match status" value="1"/>
</dbReference>
<evidence type="ECO:0000313" key="3">
    <source>
        <dbReference type="Proteomes" id="UP000230423"/>
    </source>
</evidence>
<proteinExistence type="predicted"/>
<dbReference type="AlphaFoldDB" id="A0A2G9V0M7"/>
<feature type="domain" description="Glycosyl-hydrolase family 116 catalytic region" evidence="1">
    <location>
        <begin position="1"/>
        <end position="307"/>
    </location>
</feature>
<dbReference type="GO" id="GO:0008422">
    <property type="term" value="F:beta-glucosidase activity"/>
    <property type="evidence" value="ECO:0007669"/>
    <property type="project" value="TreeGrafter"/>
</dbReference>
<keyword evidence="3" id="KW-1185">Reference proteome</keyword>
<evidence type="ECO:0000259" key="1">
    <source>
        <dbReference type="Pfam" id="PF04685"/>
    </source>
</evidence>
<name>A0A2G9V0M7_TELCI</name>
<organism evidence="2 3">
    <name type="scientific">Teladorsagia circumcincta</name>
    <name type="common">Brown stomach worm</name>
    <name type="synonym">Ostertagia circumcincta</name>
    <dbReference type="NCBI Taxonomy" id="45464"/>
    <lineage>
        <taxon>Eukaryota</taxon>
        <taxon>Metazoa</taxon>
        <taxon>Ecdysozoa</taxon>
        <taxon>Nematoda</taxon>
        <taxon>Chromadorea</taxon>
        <taxon>Rhabditida</taxon>
        <taxon>Rhabditina</taxon>
        <taxon>Rhabditomorpha</taxon>
        <taxon>Strongyloidea</taxon>
        <taxon>Trichostrongylidae</taxon>
        <taxon>Teladorsagia</taxon>
    </lineage>
</organism>
<dbReference type="OrthoDB" id="730489at2759"/>
<dbReference type="InterPro" id="IPR012341">
    <property type="entry name" value="6hp_glycosidase-like_sf"/>
</dbReference>
<dbReference type="PANTHER" id="PTHR12654:SF0">
    <property type="entry name" value="NON-LYSOSOMAL GLUCOSYLCERAMIDASE"/>
    <property type="match status" value="1"/>
</dbReference>
<dbReference type="SUPFAM" id="SSF48208">
    <property type="entry name" value="Six-hairpin glycosidases"/>
    <property type="match status" value="1"/>
</dbReference>
<gene>
    <name evidence="2" type="ORF">TELCIR_01902</name>
</gene>
<accession>A0A2G9V0M7</accession>
<dbReference type="InterPro" id="IPR006775">
    <property type="entry name" value="GH116_catalytic"/>
</dbReference>
<dbReference type="Proteomes" id="UP000230423">
    <property type="component" value="Unassembled WGS sequence"/>
</dbReference>
<protein>
    <recommendedName>
        <fullName evidence="1">Glycosyl-hydrolase family 116 catalytic region domain-containing protein</fullName>
    </recommendedName>
</protein>